<dbReference type="RefSeq" id="WP_077130390.1">
    <property type="nucleotide sequence ID" value="NZ_CP014263.1"/>
</dbReference>
<dbReference type="AlphaFoldDB" id="A0A1P9WU82"/>
<dbReference type="InterPro" id="IPR025345">
    <property type="entry name" value="DUF4249"/>
</dbReference>
<keyword evidence="2" id="KW-1185">Reference proteome</keyword>
<dbReference type="EMBL" id="CP014263">
    <property type="protein sequence ID" value="AQG78945.1"/>
    <property type="molecule type" value="Genomic_DNA"/>
</dbReference>
<evidence type="ECO:0000313" key="1">
    <source>
        <dbReference type="EMBL" id="AQG78945.1"/>
    </source>
</evidence>
<proteinExistence type="predicted"/>
<name>A0A1P9WU82_9BACT</name>
<sequence length="293" mass="31669">MKALFIGFLLNISVVGCIQVVEPLVPFTERLVVQSYISPQDSVIIVAVGKSAPLTGMGLANRLVNPKDVTVRLTAVGGTSVTLINQAMSQVDSANGWVRFGALARTFPVEYGKSYQLSVSHPQLGVAEGTCTVPARRIDRVSVNVDVSKRPDVPGGPLTVGINWKDPDNAPTYYSCTLYSSIELTDPLATPRVITTSQPTLYLSDENKTGDLVGSGIRFPVSGTERLFTNQSFVVVSVCLTDESYYQYNSSLTRQRREQTASQIPEPVAIVSNIRGGFGVFGAYTITNILTRL</sequence>
<gene>
    <name evidence="1" type="ORF">AWR27_06155</name>
</gene>
<dbReference type="Proteomes" id="UP000187941">
    <property type="component" value="Chromosome"/>
</dbReference>
<dbReference type="Pfam" id="PF14054">
    <property type="entry name" value="DUF4249"/>
    <property type="match status" value="1"/>
</dbReference>
<protein>
    <recommendedName>
        <fullName evidence="3">DUF4249 domain-containing protein</fullName>
    </recommendedName>
</protein>
<dbReference type="KEGG" id="smon:AWR27_06155"/>
<dbReference type="OrthoDB" id="1115009at2"/>
<reference evidence="1 2" key="1">
    <citation type="submission" date="2016-01" db="EMBL/GenBank/DDBJ databases">
        <authorList>
            <person name="Oliw E.H."/>
        </authorList>
    </citation>
    <scope>NUCLEOTIDE SEQUENCE [LARGE SCALE GENOMIC DNA]</scope>
    <source>
        <strain evidence="1 2">DY10</strain>
    </source>
</reference>
<organism evidence="1 2">
    <name type="scientific">Spirosoma montaniterrae</name>
    <dbReference type="NCBI Taxonomy" id="1178516"/>
    <lineage>
        <taxon>Bacteria</taxon>
        <taxon>Pseudomonadati</taxon>
        <taxon>Bacteroidota</taxon>
        <taxon>Cytophagia</taxon>
        <taxon>Cytophagales</taxon>
        <taxon>Cytophagaceae</taxon>
        <taxon>Spirosoma</taxon>
    </lineage>
</organism>
<evidence type="ECO:0008006" key="3">
    <source>
        <dbReference type="Google" id="ProtNLM"/>
    </source>
</evidence>
<evidence type="ECO:0000313" key="2">
    <source>
        <dbReference type="Proteomes" id="UP000187941"/>
    </source>
</evidence>
<accession>A0A1P9WU82</accession>
<dbReference type="PROSITE" id="PS51257">
    <property type="entry name" value="PROKAR_LIPOPROTEIN"/>
    <property type="match status" value="1"/>
</dbReference>
<dbReference type="STRING" id="1178516.AWR27_06155"/>